<dbReference type="AlphaFoldDB" id="A0A955LAH7"/>
<protein>
    <submittedName>
        <fullName evidence="1">Uncharacterized protein</fullName>
    </submittedName>
</protein>
<reference evidence="1" key="1">
    <citation type="submission" date="2020-04" db="EMBL/GenBank/DDBJ databases">
        <authorList>
            <person name="Zhang T."/>
        </authorList>
    </citation>
    <scope>NUCLEOTIDE SEQUENCE</scope>
    <source>
        <strain evidence="1">HKST-UBA09</strain>
    </source>
</reference>
<dbReference type="EMBL" id="JAGQLF010000061">
    <property type="protein sequence ID" value="MCA9387185.1"/>
    <property type="molecule type" value="Genomic_DNA"/>
</dbReference>
<gene>
    <name evidence="1" type="ORF">KC669_04085</name>
</gene>
<organism evidence="1 2">
    <name type="scientific">Candidatus Dojkabacteria bacterium</name>
    <dbReference type="NCBI Taxonomy" id="2099670"/>
    <lineage>
        <taxon>Bacteria</taxon>
        <taxon>Candidatus Dojkabacteria</taxon>
    </lineage>
</organism>
<reference evidence="1" key="2">
    <citation type="journal article" date="2021" name="Microbiome">
        <title>Successional dynamics and alternative stable states in a saline activated sludge microbial community over 9 years.</title>
        <authorList>
            <person name="Wang Y."/>
            <person name="Ye J."/>
            <person name="Ju F."/>
            <person name="Liu L."/>
            <person name="Boyd J.A."/>
            <person name="Deng Y."/>
            <person name="Parks D.H."/>
            <person name="Jiang X."/>
            <person name="Yin X."/>
            <person name="Woodcroft B.J."/>
            <person name="Tyson G.W."/>
            <person name="Hugenholtz P."/>
            <person name="Polz M.F."/>
            <person name="Zhang T."/>
        </authorList>
    </citation>
    <scope>NUCLEOTIDE SEQUENCE</scope>
    <source>
        <strain evidence="1">HKST-UBA09</strain>
    </source>
</reference>
<accession>A0A955LAH7</accession>
<dbReference type="Proteomes" id="UP000714915">
    <property type="component" value="Unassembled WGS sequence"/>
</dbReference>
<sequence>MDGYLDNNSTNNYQQVDLDVLTSLKNEIEAQSNVENSFTPTPLDDLDVDNLQKINQTIFRSDAFKNHTLYFNEEIEQSLTETIDSALEKHNQTIEGLSTIEDILNFATLVAWNGTSNHNPIAALEVLASRPVNLIDLENPGPTKCNIFNGSVRELANILLKRKFGEDIFSKILVYDIGADFSQDLILPPYNYSATQMSHSQILLLTQTNQGLCYTILDPYFSRKTAKWPETLDEMKSIDKTSIRAISGHMNIFFNLKPQFIGSHVLRLIDMLKIYPATEELLKAIRTYLDVIKENRFEIGRTLTNQISEDIQKIKTDNQFVTNFSFNQINEQLQRNYGLVSFESAVAKFDQEFGITY</sequence>
<evidence type="ECO:0000313" key="2">
    <source>
        <dbReference type="Proteomes" id="UP000714915"/>
    </source>
</evidence>
<evidence type="ECO:0000313" key="1">
    <source>
        <dbReference type="EMBL" id="MCA9387185.1"/>
    </source>
</evidence>
<comment type="caution">
    <text evidence="1">The sequence shown here is derived from an EMBL/GenBank/DDBJ whole genome shotgun (WGS) entry which is preliminary data.</text>
</comment>
<name>A0A955LAH7_9BACT</name>
<proteinExistence type="predicted"/>